<dbReference type="InterPro" id="IPR036116">
    <property type="entry name" value="FN3_sf"/>
</dbReference>
<dbReference type="Pfam" id="PF22544">
    <property type="entry name" value="HYDIN_VesB_CFA65-like_Ig"/>
    <property type="match status" value="1"/>
</dbReference>
<dbReference type="OrthoDB" id="1652165at2"/>
<dbReference type="GO" id="GO:0005737">
    <property type="term" value="C:cytoplasm"/>
    <property type="evidence" value="ECO:0007669"/>
    <property type="project" value="UniProtKB-SubCell"/>
</dbReference>
<feature type="chain" id="PRO_5015408054" description="Choice-of-anchor D domain-containing protein" evidence="7">
    <location>
        <begin position="22"/>
        <end position="2671"/>
    </location>
</feature>
<name>A0A2U1JJ71_9FLAO</name>
<dbReference type="RefSeq" id="WP_116724786.1">
    <property type="nucleotide sequence ID" value="NZ_QCZI01000008.1"/>
</dbReference>
<feature type="domain" description="Fibronectin type-III" evidence="8">
    <location>
        <begin position="386"/>
        <end position="478"/>
    </location>
</feature>
<dbReference type="Proteomes" id="UP000245449">
    <property type="component" value="Unassembled WGS sequence"/>
</dbReference>
<evidence type="ECO:0000313" key="11">
    <source>
        <dbReference type="Proteomes" id="UP000245449"/>
    </source>
</evidence>
<evidence type="ECO:0008006" key="12">
    <source>
        <dbReference type="Google" id="ProtNLM"/>
    </source>
</evidence>
<evidence type="ECO:0000256" key="2">
    <source>
        <dbReference type="ARBA" id="ARBA00004496"/>
    </source>
</evidence>
<dbReference type="PANTHER" id="PTHR13817">
    <property type="entry name" value="TITIN"/>
    <property type="match status" value="1"/>
</dbReference>
<feature type="domain" description="LTD" evidence="9">
    <location>
        <begin position="1839"/>
        <end position="1951"/>
    </location>
</feature>
<dbReference type="InterPro" id="IPR013783">
    <property type="entry name" value="Ig-like_fold"/>
</dbReference>
<protein>
    <recommendedName>
        <fullName evidence="12">Choice-of-anchor D domain-containing protein</fullName>
    </recommendedName>
</protein>
<dbReference type="PANTHER" id="PTHR13817:SF73">
    <property type="entry name" value="FIBRONECTIN TYPE-III DOMAIN-CONTAINING PROTEIN"/>
    <property type="match status" value="1"/>
</dbReference>
<feature type="domain" description="Fibronectin type-III" evidence="8">
    <location>
        <begin position="293"/>
        <end position="382"/>
    </location>
</feature>
<dbReference type="InterPro" id="IPR053879">
    <property type="entry name" value="HYDIN_VesB_CFA65-like_Ig"/>
</dbReference>
<evidence type="ECO:0000259" key="8">
    <source>
        <dbReference type="PROSITE" id="PS50853"/>
    </source>
</evidence>
<dbReference type="PROSITE" id="PS51841">
    <property type="entry name" value="LTD"/>
    <property type="match status" value="1"/>
</dbReference>
<keyword evidence="7" id="KW-0732">Signal</keyword>
<dbReference type="PROSITE" id="PS50853">
    <property type="entry name" value="FN3"/>
    <property type="match status" value="7"/>
</dbReference>
<feature type="domain" description="Fibronectin type-III" evidence="8">
    <location>
        <begin position="201"/>
        <end position="292"/>
    </location>
</feature>
<feature type="domain" description="Fibronectin type-III" evidence="8">
    <location>
        <begin position="479"/>
        <end position="568"/>
    </location>
</feature>
<keyword evidence="11" id="KW-1185">Reference proteome</keyword>
<dbReference type="InterPro" id="IPR050964">
    <property type="entry name" value="Striated_Muscle_Regulatory"/>
</dbReference>
<sequence length="2671" mass="270071">MKLKLLFLSLALFVVSLGSYGQTVVSYTAMTAPSCPANSASTISAVPAGLTFSQILRGSGVTCTNTSTSINGSGFNNTLANNITNSAWFTYSITSDASVTFTLSSLSIVSRVSSVTGAPTVSVQYSIGAGAKTLIGTYTPTTSAATYVITPGTAIAVGASQVLNVYIIPVGLTSAGTTCRVEANTSATVTTTPAGPTVSGAPTIGAATATGVSGQATVAFTAPASNGGSVITSYTATSSPGGITGTISQAGSGTITVNGLTNGTAYTFTVTALNGVGTSAASAASGSATPYTVPNAPTAATATAGNGQASVAFTAPAFNGGSAITSYTVTSSPGGFTGSGATSPIVVTGLTNGTAYTFTVTATNAAGAGAASVASNAVTPNSGPTVSGAPTIGTAVAGNAQASVPFTAPASNGGSAITTYTATSSPGGITGTLNQAGSGTIIVTGLTNGTAYTFTVTATNGIGTSVASAASNSVTPFTVPNAPTIGTATGGSTQASVTFTAPAFNGGSAITSYTVTSSPGGFTGTGASSPIIVTGLTNGTAYTFTVTATNAAGTGAPSAASNSATPLGAPVNDLCSGATTLVLDAAAITGTFVNGTSTAGNTFAYAPTKNDVWYSFIPTCTGNHTITASYTAGPDLDFDVFTTTCPTTGTAPVIAHGSVAGSETKTASFISGTTYYIRLIDFNTNATTFTIGITAPAAVAQAVTSSAASSVLATTATLNGNVTTLGVCPASTFKGFVYSLTSANANPINLGTGVTTTSVAVGATGAFTSALTGLTAATNYTFKAYVFDGTTYTYGATQTFTTITVPGAPTAVTATAGNTQATISFTAPASNGGSAITSYTVTSAPGGFTGTGATSPIIVSGLTNGTGYTFTVTATNAAGTGAPSTTSNSVTPTAVAPSAPTITGITPSSGQLSVAFTAGATGGSAITNYKYSTDGGATFTACSPTQTTSPILITGLTDGTSYNVQILAVNAIGDGTPTGSTAATPVAVVTPIYLNDFGTTTTPKPYTAVTTLDPNLSSSSWTNNTIAFTALVGSSGNSLSNTSSGSLVYTLTFNVAANYGLSVTSFNFWGNHSGTGSTAWSMTINGTAVGSGSFPSAAAYGQTNVSNAISGLSGTITVVMTMTGSTGGSTRLDDFTLYGSVLPTFPLLTTPTATSITTTGATLGATITNTGGSAIIARGTVWGTAAAPTGNILAEGGTAISAFSHARSGFTPNTVYTYRGYATNSSGTGYSPDATFTTLHNAPTIGSGSGATAASIVANWTAPTGGGAAAYTYEIQVDNDPAFGSIDYTQSGISSATLSATATGLASVTVYYYRVRTVNAGGTSAWSTVSVGYSTLAPVATVNLSTTTLTGFTYVFGAGPSATQTFTVNGTTLSADILLAAPTNYEIATVVGGPYSATLTLAKSGMTVATTTIYVRQKSGLAGGSYSGNIAVTSTGVTAQNVACSGTVSAPEINIKGNAVSIVNGNTATVSTNFTAFGSANLAGGTIVRTFTIENTGTASLSLTGASPYVTLSGANAADFTVTAIPSATIAGSGSTTFSITFDPSALGSRTATISIANNDSDENPYTFNIQGDCILGPIFFETIGTVGGTTAISTHETANGFDYDALTMSSGGAANAADIRATSASSGYTNASGGANVNFTVTSGNYGFSIGSIDTSAYTTLALSFGVYKTNGVGSSFGTLNLDYSPDGGATWINVPYTAPASSVAAGWYLMSDIALPAGACGLANLMIRWVKTGGIAIRLDDILLTGTNCTLVLGAITPETGPVGTLVTINATAGDLSAATSSASFNGTAATVISRTATKMIVEIAAGSTTGNLVVNDGTCQTATPYVIIDTVNSACEYTPLTELIITEVLDDYFGSTGGFEIYNPTASAIDLTAGNYTFVKTPDDSVTETTHTLTGILPAGGIYLIDARSGDSECGTTANGFLGSGFNELDKFELRKGGVVIDKVVAPNEVGYSILRDPTKLTPSSTFSAANWTTNSQESCANYGIFAPKGTTPTISVQPAAVESCSSVSISGLVAVEGFSGGTALSYQWYEVAPDVAAWTPLANGGVYSGATSAVLDISSTSGKVDYQYYVKVNESSASCYIASQTVKIVGSSGSSGSKTWSGSWSPSGPPSLSNTVTIDSDYNTTTNGSFDACNVIVNAGKTLTITGDHYVNIQNDLTVNGTLNIQDNGSLVQINDAGVNTGNVSMERIATVRKLDYVYWSSPVKDFNVSDVVPTSWLIYKWMPTIARSYASNFGGWVAAAGETMVNGKGYIIRGPGTATNATVAEDYSAIFTNVPNNGVITKAIERSTWNGADYTYTSGANTLTVKNDDDNYNLLGNPYPSAIDVHSFLTFNTNIAGYVKLWSHGTLPSASNGQSFYNSFAYTYTASDYVTENVGGSSAGPADYAIPAGQGFFVTMNHTSALATENVTFKNSMRNKTYKNSAFYRQANRGNIERHRIWLDIVDASGRNVRTMVGYIQDATLHKDRLFDASIKVDGNLNMYSLISGEAHIIQGRSLPFDKNDKIPLGINTPIKVINGAPSQNTYTIAIAFTDGLFRDVRQNIYLEDKLLNIIHDLRQAPYTFTTVGGRLDDRFILRYTNGARLDATDFSKLDSNVVVASADRQIKIKSYLEDLKNITVYDVLGREVFKKNNVNTTEFYVNDIILSQQALIVKIVLANGQTVTRKIIY</sequence>
<feature type="domain" description="Fibronectin type-III" evidence="8">
    <location>
        <begin position="1242"/>
        <end position="1338"/>
    </location>
</feature>
<evidence type="ECO:0000256" key="3">
    <source>
        <dbReference type="ARBA" id="ARBA00022490"/>
    </source>
</evidence>
<dbReference type="PROSITE" id="PS50194">
    <property type="entry name" value="FILAMIN_REPEAT"/>
    <property type="match status" value="1"/>
</dbReference>
<dbReference type="InterPro" id="IPR017868">
    <property type="entry name" value="Filamin/ABP280_repeat-like"/>
</dbReference>
<keyword evidence="6" id="KW-0966">Cell projection</keyword>
<dbReference type="Pfam" id="PF00041">
    <property type="entry name" value="fn3"/>
    <property type="match status" value="6"/>
</dbReference>
<feature type="domain" description="Fibronectin type-III" evidence="8">
    <location>
        <begin position="805"/>
        <end position="896"/>
    </location>
</feature>
<evidence type="ECO:0000259" key="9">
    <source>
        <dbReference type="PROSITE" id="PS51841"/>
    </source>
</evidence>
<evidence type="ECO:0000256" key="4">
    <source>
        <dbReference type="ARBA" id="ARBA00022737"/>
    </source>
</evidence>
<evidence type="ECO:0000256" key="1">
    <source>
        <dbReference type="ARBA" id="ARBA00004138"/>
    </source>
</evidence>
<accession>A0A2U1JJ71</accession>
<dbReference type="CDD" id="cd00063">
    <property type="entry name" value="FN3"/>
    <property type="match status" value="5"/>
</dbReference>
<evidence type="ECO:0000256" key="6">
    <source>
        <dbReference type="ARBA" id="ARBA00023273"/>
    </source>
</evidence>
<organism evidence="10 11">
    <name type="scientific">Flavobacterium psychrotolerans</name>
    <dbReference type="NCBI Taxonomy" id="2169410"/>
    <lineage>
        <taxon>Bacteria</taxon>
        <taxon>Pseudomonadati</taxon>
        <taxon>Bacteroidota</taxon>
        <taxon>Flavobacteriia</taxon>
        <taxon>Flavobacteriales</taxon>
        <taxon>Flavobacteriaceae</taxon>
        <taxon>Flavobacterium</taxon>
    </lineage>
</organism>
<dbReference type="SMART" id="SM00060">
    <property type="entry name" value="FN3"/>
    <property type="match status" value="8"/>
</dbReference>
<evidence type="ECO:0000313" key="10">
    <source>
        <dbReference type="EMBL" id="PWA05181.1"/>
    </source>
</evidence>
<evidence type="ECO:0000256" key="5">
    <source>
        <dbReference type="ARBA" id="ARBA00023069"/>
    </source>
</evidence>
<dbReference type="EMBL" id="QCZI01000008">
    <property type="protein sequence ID" value="PWA05181.1"/>
    <property type="molecule type" value="Genomic_DNA"/>
</dbReference>
<dbReference type="Gene3D" id="2.60.40.10">
    <property type="entry name" value="Immunoglobulins"/>
    <property type="match status" value="8"/>
</dbReference>
<keyword evidence="5" id="KW-0969">Cilium</keyword>
<feature type="signal peptide" evidence="7">
    <location>
        <begin position="1"/>
        <end position="21"/>
    </location>
</feature>
<reference evidence="10 11" key="1">
    <citation type="submission" date="2018-04" db="EMBL/GenBank/DDBJ databases">
        <title>Flavobacterium sp. nov., isolated from glacier ice.</title>
        <authorList>
            <person name="Liu Q."/>
            <person name="Xin Y.-H."/>
        </authorList>
    </citation>
    <scope>NUCLEOTIDE SEQUENCE [LARGE SCALE GENOMIC DNA]</scope>
    <source>
        <strain evidence="10 11">RB1R5</strain>
    </source>
</reference>
<keyword evidence="4" id="KW-0677">Repeat</keyword>
<dbReference type="NCBIfam" id="NF033708">
    <property type="entry name" value="T9SS_Cterm_ChiA"/>
    <property type="match status" value="1"/>
</dbReference>
<keyword evidence="3" id="KW-0963">Cytoplasm</keyword>
<feature type="domain" description="Fibronectin type-III" evidence="8">
    <location>
        <begin position="899"/>
        <end position="989"/>
    </location>
</feature>
<comment type="subcellular location">
    <subcellularLocation>
        <location evidence="1">Cell projection</location>
        <location evidence="1">Cilium</location>
    </subcellularLocation>
    <subcellularLocation>
        <location evidence="2">Cytoplasm</location>
    </subcellularLocation>
</comment>
<evidence type="ECO:0000256" key="7">
    <source>
        <dbReference type="SAM" id="SignalP"/>
    </source>
</evidence>
<dbReference type="SUPFAM" id="SSF49265">
    <property type="entry name" value="Fibronectin type III"/>
    <property type="match status" value="5"/>
</dbReference>
<proteinExistence type="predicted"/>
<gene>
    <name evidence="10" type="ORF">DB895_07690</name>
</gene>
<dbReference type="InterPro" id="IPR001322">
    <property type="entry name" value="Lamin_tail_dom"/>
</dbReference>
<dbReference type="InterPro" id="IPR003961">
    <property type="entry name" value="FN3_dom"/>
</dbReference>
<comment type="caution">
    <text evidence="10">The sequence shown here is derived from an EMBL/GenBank/DDBJ whole genome shotgun (WGS) entry which is preliminary data.</text>
</comment>